<dbReference type="AlphaFoldDB" id="A0A1J6KUE5"/>
<evidence type="ECO:0000256" key="4">
    <source>
        <dbReference type="ARBA" id="ARBA00022723"/>
    </source>
</evidence>
<dbReference type="SUPFAM" id="SSF48264">
    <property type="entry name" value="Cytochrome P450"/>
    <property type="match status" value="1"/>
</dbReference>
<sequence length="474" mass="53371">MLRSPGLPPGPFSWPVVGNLFQLGEKGLPHIALAKLAQCHGPDLMSMWFGSQLMVVASSPAAAAEVLKTHDRILAGRFVSRPLRIKGSLLHNLSPAFLEECDDYYRSIRAMLRTELFSGKALESQVSMREEKVMELIQCLSQKQGQVIKIKDLFFVTALNIMGNLFFSMDLIDFEGKGPGEGFKNYMNEYIDVSAIPKLVDLYPILGWDFQGTYKKIICIFHKISAVWEGIVQDKRSNRDSQLPSLGAAKDFTDVLLKNGYTDIQINALLVELFGAGTGTSVDTSEWMLVEILRNRQVLQKVQDEIAQVVGAKGFVKESDLPNLPYLDACFKETLRLHPPGPLLLPHRAVQACEIMGYRIPKDTQTLVNTWAVARDPKFWDDPLSFDPERFINSKVNYMGQHFEYIPFSSGRRICPGQPLASKVVPFVVASLIHKFDWSLPNDMDLAQINMEEIVIITMLKKEPLLVIPKLRKM</sequence>
<protein>
    <submittedName>
        <fullName evidence="10">Cytochrome p450 76c2</fullName>
    </submittedName>
</protein>
<evidence type="ECO:0000256" key="2">
    <source>
        <dbReference type="ARBA" id="ARBA00010617"/>
    </source>
</evidence>
<dbReference type="PRINTS" id="PR00385">
    <property type="entry name" value="P450"/>
</dbReference>
<evidence type="ECO:0000256" key="8">
    <source>
        <dbReference type="PIRSR" id="PIRSR602401-1"/>
    </source>
</evidence>
<keyword evidence="6 8" id="KW-0408">Iron</keyword>
<dbReference type="OMA" id="QTDEFNG"/>
<name>A0A1J6KUE5_NICAT</name>
<evidence type="ECO:0000256" key="3">
    <source>
        <dbReference type="ARBA" id="ARBA00022617"/>
    </source>
</evidence>
<comment type="cofactor">
    <cofactor evidence="1 8">
        <name>heme</name>
        <dbReference type="ChEBI" id="CHEBI:30413"/>
    </cofactor>
</comment>
<comment type="caution">
    <text evidence="10">The sequence shown here is derived from an EMBL/GenBank/DDBJ whole genome shotgun (WGS) entry which is preliminary data.</text>
</comment>
<dbReference type="EMBL" id="MJEQ01003541">
    <property type="protein sequence ID" value="OIT22713.1"/>
    <property type="molecule type" value="Genomic_DNA"/>
</dbReference>
<gene>
    <name evidence="10" type="primary">CYP76C2_6</name>
    <name evidence="10" type="ORF">A4A49_31251</name>
</gene>
<comment type="similarity">
    <text evidence="2 9">Belongs to the cytochrome P450 family.</text>
</comment>
<evidence type="ECO:0000256" key="1">
    <source>
        <dbReference type="ARBA" id="ARBA00001971"/>
    </source>
</evidence>
<dbReference type="PRINTS" id="PR00463">
    <property type="entry name" value="EP450I"/>
</dbReference>
<dbReference type="SMR" id="A0A1J6KUE5"/>
<dbReference type="InterPro" id="IPR036396">
    <property type="entry name" value="Cyt_P450_sf"/>
</dbReference>
<dbReference type="PROSITE" id="PS00086">
    <property type="entry name" value="CYTOCHROME_P450"/>
    <property type="match status" value="1"/>
</dbReference>
<dbReference type="GO" id="GO:0016705">
    <property type="term" value="F:oxidoreductase activity, acting on paired donors, with incorporation or reduction of molecular oxygen"/>
    <property type="evidence" value="ECO:0007669"/>
    <property type="project" value="InterPro"/>
</dbReference>
<dbReference type="PANTHER" id="PTHR47950">
    <property type="entry name" value="CYTOCHROME P450, FAMILY 76, SUBFAMILY C, POLYPEPTIDE 5-RELATED"/>
    <property type="match status" value="1"/>
</dbReference>
<dbReference type="STRING" id="49451.A0A1J6KUE5"/>
<feature type="binding site" description="axial binding residue" evidence="8">
    <location>
        <position position="415"/>
    </location>
    <ligand>
        <name>heme</name>
        <dbReference type="ChEBI" id="CHEBI:30413"/>
    </ligand>
    <ligandPart>
        <name>Fe</name>
        <dbReference type="ChEBI" id="CHEBI:18248"/>
    </ligandPart>
</feature>
<dbReference type="PANTHER" id="PTHR47950:SF49">
    <property type="entry name" value="CYTOCHROME P450"/>
    <property type="match status" value="1"/>
</dbReference>
<keyword evidence="3 8" id="KW-0349">Heme</keyword>
<dbReference type="FunFam" id="1.10.630.10:FF:000126">
    <property type="entry name" value="Predicted protein"/>
    <property type="match status" value="1"/>
</dbReference>
<dbReference type="Gene3D" id="1.10.630.10">
    <property type="entry name" value="Cytochrome P450"/>
    <property type="match status" value="1"/>
</dbReference>
<dbReference type="InterPro" id="IPR002401">
    <property type="entry name" value="Cyt_P450_E_grp-I"/>
</dbReference>
<dbReference type="InterPro" id="IPR001128">
    <property type="entry name" value="Cyt_P450"/>
</dbReference>
<dbReference type="GO" id="GO:0020037">
    <property type="term" value="F:heme binding"/>
    <property type="evidence" value="ECO:0007669"/>
    <property type="project" value="InterPro"/>
</dbReference>
<evidence type="ECO:0000256" key="7">
    <source>
        <dbReference type="ARBA" id="ARBA00023033"/>
    </source>
</evidence>
<dbReference type="GO" id="GO:0004497">
    <property type="term" value="F:monooxygenase activity"/>
    <property type="evidence" value="ECO:0007669"/>
    <property type="project" value="UniProtKB-KW"/>
</dbReference>
<accession>A0A1J6KUE5</accession>
<reference evidence="10" key="1">
    <citation type="submission" date="2016-11" db="EMBL/GenBank/DDBJ databases">
        <title>The genome of Nicotiana attenuata.</title>
        <authorList>
            <person name="Xu S."/>
            <person name="Brockmoeller T."/>
            <person name="Gaquerel E."/>
            <person name="Navarro A."/>
            <person name="Kuhl H."/>
            <person name="Gase K."/>
            <person name="Ling Z."/>
            <person name="Zhou W."/>
            <person name="Kreitzer C."/>
            <person name="Stanke M."/>
            <person name="Tang H."/>
            <person name="Lyons E."/>
            <person name="Pandey P."/>
            <person name="Pandey S.P."/>
            <person name="Timmermann B."/>
            <person name="Baldwin I.T."/>
        </authorList>
    </citation>
    <scope>NUCLEOTIDE SEQUENCE [LARGE SCALE GENOMIC DNA]</scope>
    <source>
        <strain evidence="10">UT</strain>
    </source>
</reference>
<dbReference type="Pfam" id="PF00067">
    <property type="entry name" value="p450"/>
    <property type="match status" value="1"/>
</dbReference>
<dbReference type="Proteomes" id="UP000187609">
    <property type="component" value="Unassembled WGS sequence"/>
</dbReference>
<evidence type="ECO:0000313" key="11">
    <source>
        <dbReference type="Proteomes" id="UP000187609"/>
    </source>
</evidence>
<keyword evidence="5 9" id="KW-0560">Oxidoreductase</keyword>
<dbReference type="Gramene" id="OIT22713">
    <property type="protein sequence ID" value="OIT22713"/>
    <property type="gene ID" value="A4A49_31251"/>
</dbReference>
<organism evidence="10 11">
    <name type="scientific">Nicotiana attenuata</name>
    <name type="common">Coyote tobacco</name>
    <dbReference type="NCBI Taxonomy" id="49451"/>
    <lineage>
        <taxon>Eukaryota</taxon>
        <taxon>Viridiplantae</taxon>
        <taxon>Streptophyta</taxon>
        <taxon>Embryophyta</taxon>
        <taxon>Tracheophyta</taxon>
        <taxon>Spermatophyta</taxon>
        <taxon>Magnoliopsida</taxon>
        <taxon>eudicotyledons</taxon>
        <taxon>Gunneridae</taxon>
        <taxon>Pentapetalae</taxon>
        <taxon>asterids</taxon>
        <taxon>lamiids</taxon>
        <taxon>Solanales</taxon>
        <taxon>Solanaceae</taxon>
        <taxon>Nicotianoideae</taxon>
        <taxon>Nicotianeae</taxon>
        <taxon>Nicotiana</taxon>
    </lineage>
</organism>
<evidence type="ECO:0000256" key="9">
    <source>
        <dbReference type="RuleBase" id="RU000461"/>
    </source>
</evidence>
<evidence type="ECO:0000313" key="10">
    <source>
        <dbReference type="EMBL" id="OIT22713.1"/>
    </source>
</evidence>
<evidence type="ECO:0000256" key="6">
    <source>
        <dbReference type="ARBA" id="ARBA00023004"/>
    </source>
</evidence>
<proteinExistence type="inferred from homology"/>
<dbReference type="InterPro" id="IPR017972">
    <property type="entry name" value="Cyt_P450_CS"/>
</dbReference>
<dbReference type="GO" id="GO:0005506">
    <property type="term" value="F:iron ion binding"/>
    <property type="evidence" value="ECO:0007669"/>
    <property type="project" value="InterPro"/>
</dbReference>
<keyword evidence="11" id="KW-1185">Reference proteome</keyword>
<evidence type="ECO:0000256" key="5">
    <source>
        <dbReference type="ARBA" id="ARBA00023002"/>
    </source>
</evidence>
<keyword evidence="7 9" id="KW-0503">Monooxygenase</keyword>
<keyword evidence="4 8" id="KW-0479">Metal-binding</keyword>